<evidence type="ECO:0000313" key="3">
    <source>
        <dbReference type="Proteomes" id="UP000663844"/>
    </source>
</evidence>
<evidence type="ECO:0000256" key="1">
    <source>
        <dbReference type="SAM" id="MobiDB-lite"/>
    </source>
</evidence>
<feature type="non-terminal residue" evidence="2">
    <location>
        <position position="1"/>
    </location>
</feature>
<feature type="compositionally biased region" description="Polar residues" evidence="1">
    <location>
        <begin position="14"/>
        <end position="24"/>
    </location>
</feature>
<accession>A0A820R7A0</accession>
<proteinExistence type="predicted"/>
<name>A0A820R7A0_9BILA</name>
<evidence type="ECO:0000313" key="2">
    <source>
        <dbReference type="EMBL" id="CAF4430737.1"/>
    </source>
</evidence>
<feature type="region of interest" description="Disordered" evidence="1">
    <location>
        <begin position="1"/>
        <end position="42"/>
    </location>
</feature>
<reference evidence="2" key="1">
    <citation type="submission" date="2021-02" db="EMBL/GenBank/DDBJ databases">
        <authorList>
            <person name="Nowell W R."/>
        </authorList>
    </citation>
    <scope>NUCLEOTIDE SEQUENCE</scope>
</reference>
<comment type="caution">
    <text evidence="2">The sequence shown here is derived from an EMBL/GenBank/DDBJ whole genome shotgun (WGS) entry which is preliminary data.</text>
</comment>
<dbReference type="EMBL" id="CAJOAZ010030149">
    <property type="protein sequence ID" value="CAF4430737.1"/>
    <property type="molecule type" value="Genomic_DNA"/>
</dbReference>
<organism evidence="2 3">
    <name type="scientific">Adineta steineri</name>
    <dbReference type="NCBI Taxonomy" id="433720"/>
    <lineage>
        <taxon>Eukaryota</taxon>
        <taxon>Metazoa</taxon>
        <taxon>Spiralia</taxon>
        <taxon>Gnathifera</taxon>
        <taxon>Rotifera</taxon>
        <taxon>Eurotatoria</taxon>
        <taxon>Bdelloidea</taxon>
        <taxon>Adinetida</taxon>
        <taxon>Adinetidae</taxon>
        <taxon>Adineta</taxon>
    </lineage>
</organism>
<protein>
    <submittedName>
        <fullName evidence="2">Uncharacterized protein</fullName>
    </submittedName>
</protein>
<dbReference type="AlphaFoldDB" id="A0A820R7A0"/>
<sequence>MHSSDDLVHRSKNHSYPSTAQASNGYEGDYTVPHTRSAPSQNAFFSPQSAFYSSSSQQTIPTNQVASSMELLSNNAFLNVGMKAVGK</sequence>
<dbReference type="Proteomes" id="UP000663844">
    <property type="component" value="Unassembled WGS sequence"/>
</dbReference>
<gene>
    <name evidence="2" type="ORF">OXD698_LOCUS53215</name>
</gene>